<dbReference type="EMBL" id="AM459148">
    <property type="protein sequence ID" value="CAN65644.1"/>
    <property type="molecule type" value="Genomic_DNA"/>
</dbReference>
<accession>A5BGV6</accession>
<sequence>MGSSGKRKIEVRLFGQQEEDRVETGFWAELEKWWNGGTGQAPDVRHPEKAAVRHPEKLELRPDRMAAVRYPEKLELRLDRIPDVRYPDKGECRRTEFRM</sequence>
<organism evidence="1">
    <name type="scientific">Vitis vinifera</name>
    <name type="common">Grape</name>
    <dbReference type="NCBI Taxonomy" id="29760"/>
    <lineage>
        <taxon>Eukaryota</taxon>
        <taxon>Viridiplantae</taxon>
        <taxon>Streptophyta</taxon>
        <taxon>Embryophyta</taxon>
        <taxon>Tracheophyta</taxon>
        <taxon>Spermatophyta</taxon>
        <taxon>Magnoliopsida</taxon>
        <taxon>eudicotyledons</taxon>
        <taxon>Gunneridae</taxon>
        <taxon>Pentapetalae</taxon>
        <taxon>rosids</taxon>
        <taxon>Vitales</taxon>
        <taxon>Vitaceae</taxon>
        <taxon>Viteae</taxon>
        <taxon>Vitis</taxon>
    </lineage>
</organism>
<protein>
    <submittedName>
        <fullName evidence="1">Uncharacterized protein</fullName>
    </submittedName>
</protein>
<reference evidence="1" key="1">
    <citation type="journal article" date="2007" name="PLoS ONE">
        <title>The first genome sequence of an elite grapevine cultivar (Pinot noir Vitis vinifera L.): coping with a highly heterozygous genome.</title>
        <authorList>
            <person name="Velasco R."/>
            <person name="Zharkikh A."/>
            <person name="Troggio M."/>
            <person name="Cartwright D.A."/>
            <person name="Cestaro A."/>
            <person name="Pruss D."/>
            <person name="Pindo M."/>
            <person name="FitzGerald L.M."/>
            <person name="Vezzulli S."/>
            <person name="Reid J."/>
            <person name="Malacarne G."/>
            <person name="Iliev D."/>
            <person name="Coppola G."/>
            <person name="Wardell B."/>
            <person name="Micheletti D."/>
            <person name="Macalma T."/>
            <person name="Facci M."/>
            <person name="Mitchell J.T."/>
            <person name="Perazzolli M."/>
            <person name="Eldredge G."/>
            <person name="Gatto P."/>
            <person name="Oyzerski R."/>
            <person name="Moretto M."/>
            <person name="Gutin N."/>
            <person name="Stefanini M."/>
            <person name="Chen Y."/>
            <person name="Segala C."/>
            <person name="Davenport C."/>
            <person name="Dematte L."/>
            <person name="Mraz A."/>
            <person name="Battilana J."/>
            <person name="Stormo K."/>
            <person name="Costa F."/>
            <person name="Tao Q."/>
            <person name="Si-Ammour A."/>
            <person name="Harkins T."/>
            <person name="Lackey A."/>
            <person name="Perbost C."/>
            <person name="Taillon B."/>
            <person name="Stella A."/>
            <person name="Solovyev V."/>
            <person name="Fawcett J.A."/>
            <person name="Sterck L."/>
            <person name="Vandepoele K."/>
            <person name="Grando S.M."/>
            <person name="Toppo S."/>
            <person name="Moser C."/>
            <person name="Lanchbury J."/>
            <person name="Bogden R."/>
            <person name="Skolnick M."/>
            <person name="Sgaramella V."/>
            <person name="Bhatnagar S.K."/>
            <person name="Fontana P."/>
            <person name="Gutin A."/>
            <person name="Van de Peer Y."/>
            <person name="Salamini F."/>
            <person name="Viola R."/>
        </authorList>
    </citation>
    <scope>NUCLEOTIDE SEQUENCE</scope>
</reference>
<gene>
    <name evidence="1" type="ORF">VITISV_012509</name>
</gene>
<proteinExistence type="predicted"/>
<dbReference type="AlphaFoldDB" id="A5BGV6"/>
<name>A5BGV6_VITVI</name>
<evidence type="ECO:0000313" key="1">
    <source>
        <dbReference type="EMBL" id="CAN65644.1"/>
    </source>
</evidence>